<protein>
    <recommendedName>
        <fullName evidence="11">Zinc-finger domain-containing protein</fullName>
    </recommendedName>
</protein>
<evidence type="ECO:0000256" key="2">
    <source>
        <dbReference type="ARBA" id="ARBA00004496"/>
    </source>
</evidence>
<keyword evidence="9" id="KW-0539">Nucleus</keyword>
<gene>
    <name evidence="12" type="ORF">TIFTF001_006873</name>
</gene>
<evidence type="ECO:0000256" key="7">
    <source>
        <dbReference type="ARBA" id="ARBA00023015"/>
    </source>
</evidence>
<evidence type="ECO:0000313" key="12">
    <source>
        <dbReference type="EMBL" id="GMN37515.1"/>
    </source>
</evidence>
<comment type="caution">
    <text evidence="12">The sequence shown here is derived from an EMBL/GenBank/DDBJ whole genome shotgun (WGS) entry which is preliminary data.</text>
</comment>
<keyword evidence="13" id="KW-1185">Reference proteome</keyword>
<evidence type="ECO:0000313" key="13">
    <source>
        <dbReference type="Proteomes" id="UP001187192"/>
    </source>
</evidence>
<sequence>MAGQRKRVQRTDAETPQGGGADVEEGTDRHETPDASGYEESRDLRIKQNKEKMQKLGLLDLSLKLKSKTSLPKRSSDKKSQIVPLPGSPRRSSRLKTLVPVSYMEILPKGKRESSSEDLEICIREEINPLPCRQKTLGMRTHCSSCNLVQGQFCGDCLYMRYGENVIEANENPRWICPVCRDICNCSLCRKAKEWTPTGQIYKKVVKLGYKSVAHYLIQTYQNKTKAENSGAVVPVERSNTLEEPFPQDEVPCTGEEPEDLIHGDSEEEIEKMQLLDNKHVDAKDGGDKDGVLKEKKDDKGDRDVKTEE</sequence>
<keyword evidence="8" id="KW-0804">Transcription</keyword>
<comment type="subcellular location">
    <subcellularLocation>
        <location evidence="2">Cytoplasm</location>
    </subcellularLocation>
    <subcellularLocation>
        <location evidence="1">Nucleus</location>
    </subcellularLocation>
</comment>
<keyword evidence="4" id="KW-1017">Isopeptide bond</keyword>
<feature type="region of interest" description="Disordered" evidence="10">
    <location>
        <begin position="68"/>
        <end position="91"/>
    </location>
</feature>
<keyword evidence="5" id="KW-0597">Phosphoprotein</keyword>
<feature type="compositionally biased region" description="Basic and acidic residues" evidence="10">
    <location>
        <begin position="26"/>
        <end position="44"/>
    </location>
</feature>
<evidence type="ECO:0000256" key="3">
    <source>
        <dbReference type="ARBA" id="ARBA00022490"/>
    </source>
</evidence>
<dbReference type="Proteomes" id="UP001187192">
    <property type="component" value="Unassembled WGS sequence"/>
</dbReference>
<dbReference type="GO" id="GO:0005737">
    <property type="term" value="C:cytoplasm"/>
    <property type="evidence" value="ECO:0007669"/>
    <property type="project" value="UniProtKB-SubCell"/>
</dbReference>
<dbReference type="EMBL" id="BTGU01000007">
    <property type="protein sequence ID" value="GMN37515.1"/>
    <property type="molecule type" value="Genomic_DNA"/>
</dbReference>
<feature type="domain" description="Zinc-finger" evidence="11">
    <location>
        <begin position="132"/>
        <end position="217"/>
    </location>
</feature>
<dbReference type="InterPro" id="IPR040221">
    <property type="entry name" value="CDCA7/CDA7L"/>
</dbReference>
<proteinExistence type="predicted"/>
<keyword evidence="3" id="KW-0963">Cytoplasm</keyword>
<dbReference type="Pfam" id="PF10497">
    <property type="entry name" value="zf-4CXXC_R1"/>
    <property type="match status" value="1"/>
</dbReference>
<dbReference type="PANTHER" id="PTHR31169">
    <property type="entry name" value="OS05G0300700 PROTEIN"/>
    <property type="match status" value="1"/>
</dbReference>
<dbReference type="GO" id="GO:0005634">
    <property type="term" value="C:nucleus"/>
    <property type="evidence" value="ECO:0007669"/>
    <property type="project" value="UniProtKB-SubCell"/>
</dbReference>
<feature type="region of interest" description="Disordered" evidence="10">
    <location>
        <begin position="1"/>
        <end position="44"/>
    </location>
</feature>
<evidence type="ECO:0000256" key="9">
    <source>
        <dbReference type="ARBA" id="ARBA00023242"/>
    </source>
</evidence>
<feature type="compositionally biased region" description="Basic and acidic residues" evidence="10">
    <location>
        <begin position="260"/>
        <end position="309"/>
    </location>
</feature>
<evidence type="ECO:0000256" key="4">
    <source>
        <dbReference type="ARBA" id="ARBA00022499"/>
    </source>
</evidence>
<evidence type="ECO:0000259" key="11">
    <source>
        <dbReference type="Pfam" id="PF10497"/>
    </source>
</evidence>
<dbReference type="InterPro" id="IPR018866">
    <property type="entry name" value="Znf-4CXXC_R1"/>
</dbReference>
<organism evidence="12 13">
    <name type="scientific">Ficus carica</name>
    <name type="common">Common fig</name>
    <dbReference type="NCBI Taxonomy" id="3494"/>
    <lineage>
        <taxon>Eukaryota</taxon>
        <taxon>Viridiplantae</taxon>
        <taxon>Streptophyta</taxon>
        <taxon>Embryophyta</taxon>
        <taxon>Tracheophyta</taxon>
        <taxon>Spermatophyta</taxon>
        <taxon>Magnoliopsida</taxon>
        <taxon>eudicotyledons</taxon>
        <taxon>Gunneridae</taxon>
        <taxon>Pentapetalae</taxon>
        <taxon>rosids</taxon>
        <taxon>fabids</taxon>
        <taxon>Rosales</taxon>
        <taxon>Moraceae</taxon>
        <taxon>Ficeae</taxon>
        <taxon>Ficus</taxon>
    </lineage>
</organism>
<name>A0AA87ZS49_FICCA</name>
<evidence type="ECO:0000256" key="8">
    <source>
        <dbReference type="ARBA" id="ARBA00023163"/>
    </source>
</evidence>
<keyword evidence="6" id="KW-0832">Ubl conjugation</keyword>
<keyword evidence="7" id="KW-0805">Transcription regulation</keyword>
<dbReference type="AlphaFoldDB" id="A0AA87ZS49"/>
<evidence type="ECO:0000256" key="10">
    <source>
        <dbReference type="SAM" id="MobiDB-lite"/>
    </source>
</evidence>
<evidence type="ECO:0000256" key="5">
    <source>
        <dbReference type="ARBA" id="ARBA00022553"/>
    </source>
</evidence>
<evidence type="ECO:0000256" key="6">
    <source>
        <dbReference type="ARBA" id="ARBA00022843"/>
    </source>
</evidence>
<reference evidence="12" key="1">
    <citation type="submission" date="2023-07" db="EMBL/GenBank/DDBJ databases">
        <title>draft genome sequence of fig (Ficus carica).</title>
        <authorList>
            <person name="Takahashi T."/>
            <person name="Nishimura K."/>
        </authorList>
    </citation>
    <scope>NUCLEOTIDE SEQUENCE</scope>
</reference>
<evidence type="ECO:0000256" key="1">
    <source>
        <dbReference type="ARBA" id="ARBA00004123"/>
    </source>
</evidence>
<feature type="region of interest" description="Disordered" evidence="10">
    <location>
        <begin position="244"/>
        <end position="309"/>
    </location>
</feature>
<accession>A0AA87ZS49</accession>
<dbReference type="PANTHER" id="PTHR31169:SF33">
    <property type="entry name" value="CELL DIVISION CYCLE-ASSOCIATED 7-LIKE PROTEIN"/>
    <property type="match status" value="1"/>
</dbReference>
<dbReference type="GO" id="GO:0006355">
    <property type="term" value="P:regulation of DNA-templated transcription"/>
    <property type="evidence" value="ECO:0007669"/>
    <property type="project" value="InterPro"/>
</dbReference>